<dbReference type="GO" id="GO:0010181">
    <property type="term" value="F:FMN binding"/>
    <property type="evidence" value="ECO:0007669"/>
    <property type="project" value="InterPro"/>
</dbReference>
<organism evidence="8">
    <name type="scientific">Marivirga arenosa</name>
    <dbReference type="NCBI Taxonomy" id="3059076"/>
    <lineage>
        <taxon>Bacteria</taxon>
        <taxon>Pseudomonadati</taxon>
        <taxon>Bacteroidota</taxon>
        <taxon>Cytophagia</taxon>
        <taxon>Cytophagales</taxon>
        <taxon>Marivirgaceae</taxon>
        <taxon>Marivirga</taxon>
    </lineage>
</organism>
<evidence type="ECO:0000256" key="3">
    <source>
        <dbReference type="ARBA" id="ARBA00022643"/>
    </source>
</evidence>
<name>A0AA49JDG6_9BACT</name>
<keyword evidence="2" id="KW-0285">Flavoprotein</keyword>
<keyword evidence="4 8" id="KW-0560">Oxidoreductase</keyword>
<comment type="similarity">
    <text evidence="1">Belongs to the pyridoxamine 5'-phosphate oxidase family.</text>
</comment>
<dbReference type="NCBIfam" id="NF004231">
    <property type="entry name" value="PRK05679.1"/>
    <property type="match status" value="1"/>
</dbReference>
<dbReference type="Proteomes" id="UP001232019">
    <property type="component" value="Chromosome"/>
</dbReference>
<feature type="binding site" evidence="5">
    <location>
        <position position="176"/>
    </location>
    <ligand>
        <name>FMN</name>
        <dbReference type="ChEBI" id="CHEBI:58210"/>
    </ligand>
</feature>
<dbReference type="GO" id="GO:0004733">
    <property type="term" value="F:pyridoxamine phosphate oxidase activity"/>
    <property type="evidence" value="ECO:0007669"/>
    <property type="project" value="UniProtKB-EC"/>
</dbReference>
<dbReference type="SUPFAM" id="SSF50475">
    <property type="entry name" value="FMN-binding split barrel"/>
    <property type="match status" value="1"/>
</dbReference>
<feature type="domain" description="Pyridoxine 5'-phosphate oxidase dimerisation C-terminal" evidence="7">
    <location>
        <begin position="153"/>
        <end position="193"/>
    </location>
</feature>
<proteinExistence type="inferred from homology"/>
<dbReference type="Pfam" id="PF10590">
    <property type="entry name" value="PNP_phzG_C"/>
    <property type="match status" value="1"/>
</dbReference>
<dbReference type="InterPro" id="IPR012349">
    <property type="entry name" value="Split_barrel_FMN-bd"/>
</dbReference>
<dbReference type="AlphaFoldDB" id="A0AA49JDG6"/>
<evidence type="ECO:0000259" key="6">
    <source>
        <dbReference type="Pfam" id="PF01243"/>
    </source>
</evidence>
<comment type="cofactor">
    <cofactor evidence="5">
        <name>FMN</name>
        <dbReference type="ChEBI" id="CHEBI:58210"/>
    </cofactor>
    <text evidence="5">Binds 1 FMN per subunit.</text>
</comment>
<feature type="binding site" evidence="5">
    <location>
        <position position="64"/>
    </location>
    <ligand>
        <name>FMN</name>
        <dbReference type="ChEBI" id="CHEBI:58210"/>
    </ligand>
</feature>
<dbReference type="PANTHER" id="PTHR10851:SF0">
    <property type="entry name" value="PYRIDOXINE-5'-PHOSPHATE OXIDASE"/>
    <property type="match status" value="1"/>
</dbReference>
<dbReference type="KEGG" id="marp:QYS47_27055"/>
<dbReference type="PANTHER" id="PTHR10851">
    <property type="entry name" value="PYRIDOXINE-5-PHOSPHATE OXIDASE"/>
    <property type="match status" value="1"/>
</dbReference>
<keyword evidence="3 5" id="KW-0288">FMN</keyword>
<accession>A0AA49JDG6</accession>
<reference evidence="8" key="1">
    <citation type="submission" date="2023-08" db="EMBL/GenBank/DDBJ databases">
        <title>Comparative genomics and taxonomic characterization of three novel marine species of genus Marivirga.</title>
        <authorList>
            <person name="Muhammad N."/>
            <person name="Kim S.-G."/>
        </authorList>
    </citation>
    <scope>NUCLEOTIDE SEQUENCE</scope>
    <source>
        <strain evidence="8">BKB1-2</strain>
    </source>
</reference>
<protein>
    <submittedName>
        <fullName evidence="8">Pyridoxal 5'-phosphate synthase</fullName>
        <ecNumber evidence="8">1.4.3.5</ecNumber>
    </submittedName>
</protein>
<dbReference type="InterPro" id="IPR011576">
    <property type="entry name" value="Pyridox_Oxase_N"/>
</dbReference>
<feature type="binding site" evidence="5">
    <location>
        <position position="63"/>
    </location>
    <ligand>
        <name>FMN</name>
        <dbReference type="ChEBI" id="CHEBI:58210"/>
    </ligand>
</feature>
<feature type="binding site" evidence="5">
    <location>
        <position position="86"/>
    </location>
    <ligand>
        <name>FMN</name>
        <dbReference type="ChEBI" id="CHEBI:58210"/>
    </ligand>
</feature>
<dbReference type="EMBL" id="CP129968">
    <property type="protein sequence ID" value="WKK83331.2"/>
    <property type="molecule type" value="Genomic_DNA"/>
</dbReference>
<dbReference type="Pfam" id="PF01243">
    <property type="entry name" value="PNPOx_N"/>
    <property type="match status" value="1"/>
</dbReference>
<dbReference type="EC" id="1.4.3.5" evidence="8"/>
<gene>
    <name evidence="8" type="ORF">QYS47_27055</name>
</gene>
<dbReference type="GO" id="GO:0008615">
    <property type="term" value="P:pyridoxine biosynthetic process"/>
    <property type="evidence" value="ECO:0007669"/>
    <property type="project" value="InterPro"/>
</dbReference>
<sequence length="193" mass="22242">MINSPIALFNNWLADELSVSKVNIPTACCLSTIGLDKYPNARFVSFKDIVDNKLIITGSLSSRKALEISANNKVALTFWWTETERQIRIQGEANPINKQLADKYFSERNRESQIVSIVSRQGEELKNKSTLNEQYLEISQKFENHILSRPDSWGGYAIEPKRIEFLSFNSTRFHDRILFEKQKGNWVKSTIQP</sequence>
<evidence type="ECO:0000256" key="4">
    <source>
        <dbReference type="ARBA" id="ARBA00023002"/>
    </source>
</evidence>
<dbReference type="PIRSF" id="PIRSF000190">
    <property type="entry name" value="Pyd_amn-ph_oxd"/>
    <property type="match status" value="1"/>
</dbReference>
<feature type="binding site" evidence="5">
    <location>
        <begin position="42"/>
        <end position="47"/>
    </location>
    <ligand>
        <name>FMN</name>
        <dbReference type="ChEBI" id="CHEBI:58210"/>
    </ligand>
</feature>
<evidence type="ECO:0000313" key="8">
    <source>
        <dbReference type="EMBL" id="WKK83331.2"/>
    </source>
</evidence>
<evidence type="ECO:0000259" key="7">
    <source>
        <dbReference type="Pfam" id="PF10590"/>
    </source>
</evidence>
<evidence type="ECO:0000256" key="1">
    <source>
        <dbReference type="ARBA" id="ARBA00007301"/>
    </source>
</evidence>
<evidence type="ECO:0000256" key="2">
    <source>
        <dbReference type="ARBA" id="ARBA00022630"/>
    </source>
</evidence>
<feature type="domain" description="Pyridoxamine 5'-phosphate oxidase N-terminal" evidence="6">
    <location>
        <begin position="25"/>
        <end position="132"/>
    </location>
</feature>
<evidence type="ECO:0000256" key="5">
    <source>
        <dbReference type="PIRSR" id="PIRSR000190-2"/>
    </source>
</evidence>
<dbReference type="InterPro" id="IPR000659">
    <property type="entry name" value="Pyridox_Oxase"/>
</dbReference>
<dbReference type="Gene3D" id="2.30.110.10">
    <property type="entry name" value="Electron Transport, Fmn-binding Protein, Chain A"/>
    <property type="match status" value="1"/>
</dbReference>
<dbReference type="RefSeq" id="WP_322345879.1">
    <property type="nucleotide sequence ID" value="NZ_CP129968.2"/>
</dbReference>
<dbReference type="InterPro" id="IPR019576">
    <property type="entry name" value="Pyridoxamine_oxidase_dimer_C"/>
</dbReference>